<dbReference type="Gene3D" id="3.40.50.720">
    <property type="entry name" value="NAD(P)-binding Rossmann-like Domain"/>
    <property type="match status" value="1"/>
</dbReference>
<feature type="domain" description="Enoyl reductase (ER)" evidence="8">
    <location>
        <begin position="18"/>
        <end position="348"/>
    </location>
</feature>
<reference evidence="9" key="2">
    <citation type="journal article" date="2023" name="IMA Fungus">
        <title>Comparative genomic study of the Penicillium genus elucidates a diverse pangenome and 15 lateral gene transfer events.</title>
        <authorList>
            <person name="Petersen C."/>
            <person name="Sorensen T."/>
            <person name="Nielsen M.R."/>
            <person name="Sondergaard T.E."/>
            <person name="Sorensen J.L."/>
            <person name="Fitzpatrick D.A."/>
            <person name="Frisvad J.C."/>
            <person name="Nielsen K.L."/>
        </authorList>
    </citation>
    <scope>NUCLEOTIDE SEQUENCE</scope>
    <source>
        <strain evidence="9">IBT 30761</strain>
    </source>
</reference>
<name>A0A9W9G046_9EURO</name>
<sequence length="367" mass="38940">MRADIPRTQRAAVVQNPGKDYRIVLRDDIPVPEPGPGEILIKLECTGLCHSEVRAVLAWGTYNPIIGHEGVGKVAKVGPDVTNTSLGQRVGLKWLYNACKTCSVCRRGFAHHCPKQLNTSRHVPGTLQQYAIADARFITPIPDGLSSNIAAPLLCAGLTMLGALAHLDDELSSGNWIVISGAGGGLGHVGVQIAARIKKYRVIAIDSGEQKKMISLSSGAEDFIDFKTEDVSARVSKITGEGAHATIVVPGTREAFATAPSIVRNMGFIVCVGLPPNEMDIPLSMTVCAARGLTIKGSSVGTEKQMAELLQYAVDGVITPSIEVFKLGEAPGLIQGLIKDDINGRAVIEIPHTDDCNLNVDIGLQCP</sequence>
<dbReference type="Pfam" id="PF00107">
    <property type="entry name" value="ADH_zinc_N"/>
    <property type="match status" value="1"/>
</dbReference>
<dbReference type="PANTHER" id="PTHR42940">
    <property type="entry name" value="ALCOHOL DEHYDROGENASE 1-RELATED"/>
    <property type="match status" value="1"/>
</dbReference>
<dbReference type="GO" id="GO:0008270">
    <property type="term" value="F:zinc ion binding"/>
    <property type="evidence" value="ECO:0007669"/>
    <property type="project" value="InterPro"/>
</dbReference>
<dbReference type="GO" id="GO:0004022">
    <property type="term" value="F:alcohol dehydrogenase (NAD+) activity"/>
    <property type="evidence" value="ECO:0007669"/>
    <property type="project" value="TreeGrafter"/>
</dbReference>
<dbReference type="AlphaFoldDB" id="A0A9W9G046"/>
<dbReference type="InterPro" id="IPR013149">
    <property type="entry name" value="ADH-like_C"/>
</dbReference>
<dbReference type="OrthoDB" id="1879366at2759"/>
<dbReference type="SUPFAM" id="SSF51735">
    <property type="entry name" value="NAD(P)-binding Rossmann-fold domains"/>
    <property type="match status" value="1"/>
</dbReference>
<dbReference type="GeneID" id="81353720"/>
<evidence type="ECO:0000256" key="2">
    <source>
        <dbReference type="ARBA" id="ARBA00008072"/>
    </source>
</evidence>
<evidence type="ECO:0000259" key="8">
    <source>
        <dbReference type="SMART" id="SM00829"/>
    </source>
</evidence>
<dbReference type="SMART" id="SM00829">
    <property type="entry name" value="PKS_ER"/>
    <property type="match status" value="1"/>
</dbReference>
<evidence type="ECO:0000256" key="6">
    <source>
        <dbReference type="ARBA" id="ARBA00023027"/>
    </source>
</evidence>
<dbReference type="InterPro" id="IPR013154">
    <property type="entry name" value="ADH-like_N"/>
</dbReference>
<evidence type="ECO:0000256" key="4">
    <source>
        <dbReference type="ARBA" id="ARBA00022833"/>
    </source>
</evidence>
<keyword evidence="10" id="KW-1185">Reference proteome</keyword>
<dbReference type="FunFam" id="3.40.50.720:FF:000039">
    <property type="entry name" value="Alcohol dehydrogenase AdhP"/>
    <property type="match status" value="1"/>
</dbReference>
<dbReference type="InterPro" id="IPR002328">
    <property type="entry name" value="ADH_Zn_CS"/>
</dbReference>
<protein>
    <recommendedName>
        <fullName evidence="8">Enoyl reductase (ER) domain-containing protein</fullName>
    </recommendedName>
</protein>
<evidence type="ECO:0000256" key="3">
    <source>
        <dbReference type="ARBA" id="ARBA00022723"/>
    </source>
</evidence>
<comment type="cofactor">
    <cofactor evidence="1 7">
        <name>Zn(2+)</name>
        <dbReference type="ChEBI" id="CHEBI:29105"/>
    </cofactor>
</comment>
<dbReference type="CDD" id="cd08297">
    <property type="entry name" value="CAD3"/>
    <property type="match status" value="1"/>
</dbReference>
<keyword evidence="6" id="KW-0520">NAD</keyword>
<dbReference type="Pfam" id="PF08240">
    <property type="entry name" value="ADH_N"/>
    <property type="match status" value="1"/>
</dbReference>
<dbReference type="RefSeq" id="XP_056477713.1">
    <property type="nucleotide sequence ID" value="XM_056614741.1"/>
</dbReference>
<comment type="caution">
    <text evidence="9">The sequence shown here is derived from an EMBL/GenBank/DDBJ whole genome shotgun (WGS) entry which is preliminary data.</text>
</comment>
<keyword evidence="5" id="KW-0560">Oxidoreductase</keyword>
<dbReference type="Proteomes" id="UP001149074">
    <property type="component" value="Unassembled WGS sequence"/>
</dbReference>
<gene>
    <name evidence="9" type="ORF">N7532_002247</name>
</gene>
<dbReference type="EMBL" id="JAPQKI010000003">
    <property type="protein sequence ID" value="KAJ5109602.1"/>
    <property type="molecule type" value="Genomic_DNA"/>
</dbReference>
<evidence type="ECO:0000256" key="5">
    <source>
        <dbReference type="ARBA" id="ARBA00023002"/>
    </source>
</evidence>
<dbReference type="GO" id="GO:0005737">
    <property type="term" value="C:cytoplasm"/>
    <property type="evidence" value="ECO:0007669"/>
    <property type="project" value="TreeGrafter"/>
</dbReference>
<evidence type="ECO:0000256" key="7">
    <source>
        <dbReference type="RuleBase" id="RU361277"/>
    </source>
</evidence>
<dbReference type="InterPro" id="IPR036291">
    <property type="entry name" value="NAD(P)-bd_dom_sf"/>
</dbReference>
<dbReference type="SUPFAM" id="SSF50129">
    <property type="entry name" value="GroES-like"/>
    <property type="match status" value="1"/>
</dbReference>
<dbReference type="PROSITE" id="PS00059">
    <property type="entry name" value="ADH_ZINC"/>
    <property type="match status" value="1"/>
</dbReference>
<dbReference type="Gene3D" id="3.90.180.10">
    <property type="entry name" value="Medium-chain alcohol dehydrogenases, catalytic domain"/>
    <property type="match status" value="1"/>
</dbReference>
<evidence type="ECO:0000313" key="10">
    <source>
        <dbReference type="Proteomes" id="UP001149074"/>
    </source>
</evidence>
<keyword evidence="3 7" id="KW-0479">Metal-binding</keyword>
<reference evidence="9" key="1">
    <citation type="submission" date="2022-11" db="EMBL/GenBank/DDBJ databases">
        <authorList>
            <person name="Petersen C."/>
        </authorList>
    </citation>
    <scope>NUCLEOTIDE SEQUENCE</scope>
    <source>
        <strain evidence="9">IBT 30761</strain>
    </source>
</reference>
<dbReference type="PANTHER" id="PTHR42940:SF2">
    <property type="entry name" value="DEHYDROGENASE FAMILY OXIDOREDUCTASE, PUTATIVE (JCVI)-RELATED"/>
    <property type="match status" value="1"/>
</dbReference>
<evidence type="ECO:0000313" key="9">
    <source>
        <dbReference type="EMBL" id="KAJ5109602.1"/>
    </source>
</evidence>
<keyword evidence="4 7" id="KW-0862">Zinc</keyword>
<evidence type="ECO:0000256" key="1">
    <source>
        <dbReference type="ARBA" id="ARBA00001947"/>
    </source>
</evidence>
<organism evidence="9 10">
    <name type="scientific">Penicillium argentinense</name>
    <dbReference type="NCBI Taxonomy" id="1131581"/>
    <lineage>
        <taxon>Eukaryota</taxon>
        <taxon>Fungi</taxon>
        <taxon>Dikarya</taxon>
        <taxon>Ascomycota</taxon>
        <taxon>Pezizomycotina</taxon>
        <taxon>Eurotiomycetes</taxon>
        <taxon>Eurotiomycetidae</taxon>
        <taxon>Eurotiales</taxon>
        <taxon>Aspergillaceae</taxon>
        <taxon>Penicillium</taxon>
    </lineage>
</organism>
<dbReference type="InterPro" id="IPR020843">
    <property type="entry name" value="ER"/>
</dbReference>
<accession>A0A9W9G046</accession>
<comment type="similarity">
    <text evidence="2 7">Belongs to the zinc-containing alcohol dehydrogenase family.</text>
</comment>
<dbReference type="InterPro" id="IPR011032">
    <property type="entry name" value="GroES-like_sf"/>
</dbReference>
<proteinExistence type="inferred from homology"/>